<dbReference type="InterPro" id="IPR043502">
    <property type="entry name" value="DNA/RNA_pol_sf"/>
</dbReference>
<dbReference type="PANTHER" id="PTHR34047:SF8">
    <property type="entry name" value="PROTEIN YKFC"/>
    <property type="match status" value="1"/>
</dbReference>
<reference evidence="2" key="1">
    <citation type="journal article" date="2021" name="Proc. Natl. Acad. Sci. U.S.A.">
        <title>A Catalog of Tens of Thousands of Viruses from Human Metagenomes Reveals Hidden Associations with Chronic Diseases.</title>
        <authorList>
            <person name="Tisza M.J."/>
            <person name="Buck C.B."/>
        </authorList>
    </citation>
    <scope>NUCLEOTIDE SEQUENCE</scope>
    <source>
        <strain evidence="2">CtyaR3</strain>
    </source>
</reference>
<evidence type="ECO:0000313" key="2">
    <source>
        <dbReference type="EMBL" id="DAF58053.1"/>
    </source>
</evidence>
<dbReference type="Pfam" id="PF00078">
    <property type="entry name" value="RVT_1"/>
    <property type="match status" value="1"/>
</dbReference>
<dbReference type="EMBL" id="BK032746">
    <property type="protein sequence ID" value="DAF58053.1"/>
    <property type="molecule type" value="Genomic_DNA"/>
</dbReference>
<protein>
    <recommendedName>
        <fullName evidence="1">Reverse transcriptase domain-containing protein</fullName>
    </recommendedName>
</protein>
<dbReference type="InterPro" id="IPR051083">
    <property type="entry name" value="GrpII_Intron_Splice-Mob/Def"/>
</dbReference>
<evidence type="ECO:0000259" key="1">
    <source>
        <dbReference type="PROSITE" id="PS50878"/>
    </source>
</evidence>
<dbReference type="PANTHER" id="PTHR34047">
    <property type="entry name" value="NUCLEAR INTRON MATURASE 1, MITOCHONDRIAL-RELATED"/>
    <property type="match status" value="1"/>
</dbReference>
<accession>A0A8S5T3Y7</accession>
<sequence>MEKHRHVFERFATFDNLYDGYRKASKDRRYQGCVLRYTDHLEENLINSVNQLQWHEYHVGELHQFYEYYPKKRIISSLPFYDRVINCGAYNVLWPIYLKSMYEYSYGSIDGRGPLKAAFDIQQWMRNAARMNGDWRVVKLDIAKFFFRIPVDVQLRELTRPLDDPDMVWFLETAVRADGRPLGLPVDCTDVTTAERISGVGMQCGSIISQMTGNVVLTPLDHYIKRTMHVPYYARFMDDMLLLVDGKKAAWEAVEEIDGYLRENLGLQLNNKTAVIPLGHAVEFVGRKISPEKIELRRQTSLGMKKHLRYVREAYARGEVPLEYALSVIQSYLGLMQGCNNDALRNQILEDYVLVRHSQDMLDAAE</sequence>
<dbReference type="SUPFAM" id="SSF56672">
    <property type="entry name" value="DNA/RNA polymerases"/>
    <property type="match status" value="1"/>
</dbReference>
<organism evidence="2">
    <name type="scientific">Caudovirales sp. ctyaR3</name>
    <dbReference type="NCBI Taxonomy" id="2827640"/>
    <lineage>
        <taxon>Viruses</taxon>
        <taxon>Duplodnaviria</taxon>
        <taxon>Heunggongvirae</taxon>
        <taxon>Uroviricota</taxon>
        <taxon>Caudoviricetes</taxon>
    </lineage>
</organism>
<dbReference type="InterPro" id="IPR000477">
    <property type="entry name" value="RT_dom"/>
</dbReference>
<dbReference type="PROSITE" id="PS50878">
    <property type="entry name" value="RT_POL"/>
    <property type="match status" value="1"/>
</dbReference>
<proteinExistence type="predicted"/>
<name>A0A8S5T3Y7_9CAUD</name>
<dbReference type="CDD" id="cd01646">
    <property type="entry name" value="RT_Bac_retron_I"/>
    <property type="match status" value="1"/>
</dbReference>
<feature type="domain" description="Reverse transcriptase" evidence="1">
    <location>
        <begin position="1"/>
        <end position="289"/>
    </location>
</feature>